<dbReference type="Gene3D" id="1.20.1260.10">
    <property type="match status" value="1"/>
</dbReference>
<feature type="domain" description="DUF2383" evidence="1">
    <location>
        <begin position="7"/>
        <end position="116"/>
    </location>
</feature>
<dbReference type="Pfam" id="PF09537">
    <property type="entry name" value="DUF2383"/>
    <property type="match status" value="1"/>
</dbReference>
<dbReference type="Proteomes" id="UP000324376">
    <property type="component" value="Unassembled WGS sequence"/>
</dbReference>
<comment type="caution">
    <text evidence="2">The sequence shown here is derived from an EMBL/GenBank/DDBJ whole genome shotgun (WGS) entry which is preliminary data.</text>
</comment>
<sequence length="149" mass="17028">MKYSEKVAKQLNELLEKNYDAEKGYKTAAENVKNNDLKAYFNKRAQERYNFGHEIKNEIKSFGESPDKGTSVKGDLHRTWMNIKSALSANSEESILEETIRGEKAAAEEYTEVLKETSLPLSTTTILKKHRDNISEALNDVKRFESSFS</sequence>
<dbReference type="NCBIfam" id="TIGR02284">
    <property type="entry name" value="PA2169 family four-helix-bundle protein"/>
    <property type="match status" value="1"/>
</dbReference>
<evidence type="ECO:0000313" key="2">
    <source>
        <dbReference type="EMBL" id="TYP77230.1"/>
    </source>
</evidence>
<dbReference type="InterPro" id="IPR009078">
    <property type="entry name" value="Ferritin-like_SF"/>
</dbReference>
<dbReference type="OrthoDB" id="282393at2"/>
<dbReference type="RefSeq" id="WP_148781245.1">
    <property type="nucleotide sequence ID" value="NZ_VNHU01000001.1"/>
</dbReference>
<dbReference type="AlphaFoldDB" id="A0A5S5CFU9"/>
<gene>
    <name evidence="2" type="ORF">BD809_101382</name>
</gene>
<dbReference type="PIRSF" id="PIRSF029477">
    <property type="entry name" value="UCP029477"/>
    <property type="match status" value="1"/>
</dbReference>
<dbReference type="InterPro" id="IPR019052">
    <property type="entry name" value="DUF2383"/>
</dbReference>
<dbReference type="InterPro" id="IPR016920">
    <property type="entry name" value="UCP029477"/>
</dbReference>
<proteinExistence type="predicted"/>
<dbReference type="InterPro" id="IPR011971">
    <property type="entry name" value="CHP02284"/>
</dbReference>
<protein>
    <submittedName>
        <fullName evidence="2">Uncharacterized protein (TIGR02284 family)</fullName>
    </submittedName>
</protein>
<organism evidence="2 3">
    <name type="scientific">Aquimarina intermedia</name>
    <dbReference type="NCBI Taxonomy" id="350814"/>
    <lineage>
        <taxon>Bacteria</taxon>
        <taxon>Pseudomonadati</taxon>
        <taxon>Bacteroidota</taxon>
        <taxon>Flavobacteriia</taxon>
        <taxon>Flavobacteriales</taxon>
        <taxon>Flavobacteriaceae</taxon>
        <taxon>Aquimarina</taxon>
    </lineage>
</organism>
<reference evidence="2 3" key="1">
    <citation type="submission" date="2019-07" db="EMBL/GenBank/DDBJ databases">
        <title>Genomic Encyclopedia of Archaeal and Bacterial Type Strains, Phase II (KMG-II): from individual species to whole genera.</title>
        <authorList>
            <person name="Goeker M."/>
        </authorList>
    </citation>
    <scope>NUCLEOTIDE SEQUENCE [LARGE SCALE GENOMIC DNA]</scope>
    <source>
        <strain evidence="2 3">DSM 17527</strain>
    </source>
</reference>
<name>A0A5S5CFU9_9FLAO</name>
<dbReference type="EMBL" id="VNHU01000001">
    <property type="protein sequence ID" value="TYP77230.1"/>
    <property type="molecule type" value="Genomic_DNA"/>
</dbReference>
<dbReference type="SUPFAM" id="SSF47240">
    <property type="entry name" value="Ferritin-like"/>
    <property type="match status" value="1"/>
</dbReference>
<keyword evidence="3" id="KW-1185">Reference proteome</keyword>
<accession>A0A5S5CFU9</accession>
<dbReference type="InterPro" id="IPR012347">
    <property type="entry name" value="Ferritin-like"/>
</dbReference>
<evidence type="ECO:0000259" key="1">
    <source>
        <dbReference type="Pfam" id="PF09537"/>
    </source>
</evidence>
<evidence type="ECO:0000313" key="3">
    <source>
        <dbReference type="Proteomes" id="UP000324376"/>
    </source>
</evidence>